<comment type="caution">
    <text evidence="2">The sequence shown here is derived from an EMBL/GenBank/DDBJ whole genome shotgun (WGS) entry which is preliminary data.</text>
</comment>
<dbReference type="AlphaFoldDB" id="A0ABD1MMT1"/>
<dbReference type="Proteomes" id="UP001603857">
    <property type="component" value="Unassembled WGS sequence"/>
</dbReference>
<proteinExistence type="predicted"/>
<protein>
    <submittedName>
        <fullName evidence="2">Uncharacterized protein</fullName>
    </submittedName>
</protein>
<organism evidence="2 3">
    <name type="scientific">Flemingia macrophylla</name>
    <dbReference type="NCBI Taxonomy" id="520843"/>
    <lineage>
        <taxon>Eukaryota</taxon>
        <taxon>Viridiplantae</taxon>
        <taxon>Streptophyta</taxon>
        <taxon>Embryophyta</taxon>
        <taxon>Tracheophyta</taxon>
        <taxon>Spermatophyta</taxon>
        <taxon>Magnoliopsida</taxon>
        <taxon>eudicotyledons</taxon>
        <taxon>Gunneridae</taxon>
        <taxon>Pentapetalae</taxon>
        <taxon>rosids</taxon>
        <taxon>fabids</taxon>
        <taxon>Fabales</taxon>
        <taxon>Fabaceae</taxon>
        <taxon>Papilionoideae</taxon>
        <taxon>50 kb inversion clade</taxon>
        <taxon>NPAAA clade</taxon>
        <taxon>indigoferoid/millettioid clade</taxon>
        <taxon>Phaseoleae</taxon>
        <taxon>Flemingia</taxon>
    </lineage>
</organism>
<reference evidence="2 3" key="1">
    <citation type="submission" date="2024-08" db="EMBL/GenBank/DDBJ databases">
        <title>Insights into the chromosomal genome structure of Flemingia macrophylla.</title>
        <authorList>
            <person name="Ding Y."/>
            <person name="Zhao Y."/>
            <person name="Bi W."/>
            <person name="Wu M."/>
            <person name="Zhao G."/>
            <person name="Gong Y."/>
            <person name="Li W."/>
            <person name="Zhang P."/>
        </authorList>
    </citation>
    <scope>NUCLEOTIDE SEQUENCE [LARGE SCALE GENOMIC DNA]</scope>
    <source>
        <strain evidence="2">DYQJB</strain>
        <tissue evidence="2">Leaf</tissue>
    </source>
</reference>
<evidence type="ECO:0000256" key="1">
    <source>
        <dbReference type="SAM" id="MobiDB-lite"/>
    </source>
</evidence>
<dbReference type="EMBL" id="JBGMDY010000004">
    <property type="protein sequence ID" value="KAL2337069.1"/>
    <property type="molecule type" value="Genomic_DNA"/>
</dbReference>
<evidence type="ECO:0000313" key="2">
    <source>
        <dbReference type="EMBL" id="KAL2337069.1"/>
    </source>
</evidence>
<evidence type="ECO:0000313" key="3">
    <source>
        <dbReference type="Proteomes" id="UP001603857"/>
    </source>
</evidence>
<gene>
    <name evidence="2" type="ORF">Fmac_011515</name>
</gene>
<sequence length="74" mass="8532">MVNKCKIYDEDNRARVAHYKSGVLMRNQNKHDSTSRSKPYSRPAGSSNGKGGRKKPWEQVEVPVSRRLLEEYLP</sequence>
<accession>A0ABD1MMT1</accession>
<name>A0ABD1MMT1_9FABA</name>
<keyword evidence="3" id="KW-1185">Reference proteome</keyword>
<feature type="region of interest" description="Disordered" evidence="1">
    <location>
        <begin position="19"/>
        <end position="60"/>
    </location>
</feature>